<feature type="signal peptide" evidence="4">
    <location>
        <begin position="1"/>
        <end position="20"/>
    </location>
</feature>
<dbReference type="Pfam" id="PF00561">
    <property type="entry name" value="Abhydrolase_1"/>
    <property type="match status" value="1"/>
</dbReference>
<dbReference type="Gene3D" id="3.40.50.1820">
    <property type="entry name" value="alpha/beta hydrolase"/>
    <property type="match status" value="1"/>
</dbReference>
<dbReference type="GO" id="GO:0016787">
    <property type="term" value="F:hydrolase activity"/>
    <property type="evidence" value="ECO:0007669"/>
    <property type="project" value="UniProtKB-KW"/>
</dbReference>
<keyword evidence="3 7" id="KW-0378">Hydrolase</keyword>
<dbReference type="PROSITE" id="PS51257">
    <property type="entry name" value="PROKAR_LIPOPROTEIN"/>
    <property type="match status" value="1"/>
</dbReference>
<comment type="caution">
    <text evidence="7">The sequence shown here is derived from an EMBL/GenBank/DDBJ whole genome shotgun (WGS) entry which is preliminary data.</text>
</comment>
<feature type="domain" description="Peptidase S33 tripeptidyl aminopeptidase-like C-terminal" evidence="6">
    <location>
        <begin position="420"/>
        <end position="520"/>
    </location>
</feature>
<keyword evidence="8" id="KW-1185">Reference proteome</keyword>
<dbReference type="SUPFAM" id="SSF53474">
    <property type="entry name" value="alpha/beta-Hydrolases"/>
    <property type="match status" value="1"/>
</dbReference>
<dbReference type="PANTHER" id="PTHR43248:SF29">
    <property type="entry name" value="TRIPEPTIDYL AMINOPEPTIDASE"/>
    <property type="match status" value="1"/>
</dbReference>
<feature type="chain" id="PRO_5046101615" evidence="4">
    <location>
        <begin position="21"/>
        <end position="522"/>
    </location>
</feature>
<dbReference type="InterPro" id="IPR029058">
    <property type="entry name" value="AB_hydrolase_fold"/>
</dbReference>
<accession>A0ABP5R2W6</accession>
<dbReference type="PANTHER" id="PTHR43248">
    <property type="entry name" value="2-SUCCINYL-6-HYDROXY-2,4-CYCLOHEXADIENE-1-CARBOXYLATE SYNTHASE"/>
    <property type="match status" value="1"/>
</dbReference>
<comment type="similarity">
    <text evidence="1">Belongs to the peptidase S33 family.</text>
</comment>
<evidence type="ECO:0000256" key="2">
    <source>
        <dbReference type="ARBA" id="ARBA00022729"/>
    </source>
</evidence>
<evidence type="ECO:0000256" key="3">
    <source>
        <dbReference type="ARBA" id="ARBA00022801"/>
    </source>
</evidence>
<dbReference type="Pfam" id="PF08386">
    <property type="entry name" value="Abhydrolase_4"/>
    <property type="match status" value="1"/>
</dbReference>
<evidence type="ECO:0000256" key="1">
    <source>
        <dbReference type="ARBA" id="ARBA00010088"/>
    </source>
</evidence>
<sequence length="522" mass="55192">MNRPSSVRRLAALTALAATAALVLSGCVPWIVGAAGPGGSAAVPATSTPTGEEVAAELEPFYTQELVWTPCGSGFQCTTATAPLDWSNPGGDTIELALIKKPATGDTRLGSLFVNPGGPGASAYDFVEQSADYAAHPSLQSSYDLIGYDPRGTGHSDHVSCLTDSERDAWLYDLVPGERGSEEWIEAYTESSRDFAEKCAENTGPLLEFVDTESTTHDLDMLRAAVGDEKLNYLGYSYGTLLGAVYAENFPEKVGRMVLDGAEDPSSSGFDITISQAAGFENALKNYLADCATRDDCWFSGSADAALTRVQELLAQVEASPIRASDGRQLGASNLLTALFFPLYSESNWPYLDTLFSSVEDGDADFAFQLADAYNSRNDDGTYADNLIESFTAISCADYPFTTDPAVVAEQNAALVAASPTVGPYWTYGDIGCAEWPYPSTRVPAAVTAAGSQPILVVGTTGDPATPYHWAQALAEQLENGQLVTFEGEGHTAYNSSSCVAGVVDAYFLDGTVPSADPRCTS</sequence>
<evidence type="ECO:0000313" key="8">
    <source>
        <dbReference type="Proteomes" id="UP001500929"/>
    </source>
</evidence>
<dbReference type="InterPro" id="IPR013595">
    <property type="entry name" value="Pept_S33_TAP-like_C"/>
</dbReference>
<reference evidence="8" key="1">
    <citation type="journal article" date="2019" name="Int. J. Syst. Evol. Microbiol.">
        <title>The Global Catalogue of Microorganisms (GCM) 10K type strain sequencing project: providing services to taxonomists for standard genome sequencing and annotation.</title>
        <authorList>
            <consortium name="The Broad Institute Genomics Platform"/>
            <consortium name="The Broad Institute Genome Sequencing Center for Infectious Disease"/>
            <person name="Wu L."/>
            <person name="Ma J."/>
        </authorList>
    </citation>
    <scope>NUCLEOTIDE SEQUENCE [LARGE SCALE GENOMIC DNA]</scope>
    <source>
        <strain evidence="8">JCM 16117</strain>
    </source>
</reference>
<evidence type="ECO:0000256" key="4">
    <source>
        <dbReference type="SAM" id="SignalP"/>
    </source>
</evidence>
<gene>
    <name evidence="7" type="ORF">GCM10009851_39280</name>
</gene>
<name>A0ABP5R2W6_9MICO</name>
<dbReference type="InterPro" id="IPR000073">
    <property type="entry name" value="AB_hydrolase_1"/>
</dbReference>
<dbReference type="EMBL" id="BAAAQY010000016">
    <property type="protein sequence ID" value="GAA2249823.1"/>
    <property type="molecule type" value="Genomic_DNA"/>
</dbReference>
<evidence type="ECO:0000313" key="7">
    <source>
        <dbReference type="EMBL" id="GAA2249823.1"/>
    </source>
</evidence>
<keyword evidence="2 4" id="KW-0732">Signal</keyword>
<protein>
    <submittedName>
        <fullName evidence="7">Alpha/beta hydrolase</fullName>
    </submittedName>
</protein>
<organism evidence="7 8">
    <name type="scientific">Herbiconiux moechotypicola</name>
    <dbReference type="NCBI Taxonomy" id="637393"/>
    <lineage>
        <taxon>Bacteria</taxon>
        <taxon>Bacillati</taxon>
        <taxon>Actinomycetota</taxon>
        <taxon>Actinomycetes</taxon>
        <taxon>Micrococcales</taxon>
        <taxon>Microbacteriaceae</taxon>
        <taxon>Herbiconiux</taxon>
    </lineage>
</organism>
<dbReference type="InterPro" id="IPR051601">
    <property type="entry name" value="Serine_prot/Carboxylest_S33"/>
</dbReference>
<proteinExistence type="inferred from homology"/>
<evidence type="ECO:0000259" key="6">
    <source>
        <dbReference type="Pfam" id="PF08386"/>
    </source>
</evidence>
<feature type="domain" description="AB hydrolase-1" evidence="5">
    <location>
        <begin position="112"/>
        <end position="313"/>
    </location>
</feature>
<dbReference type="Proteomes" id="UP001500929">
    <property type="component" value="Unassembled WGS sequence"/>
</dbReference>
<dbReference type="RefSeq" id="WP_259481623.1">
    <property type="nucleotide sequence ID" value="NZ_BAAAQY010000016.1"/>
</dbReference>
<evidence type="ECO:0000259" key="5">
    <source>
        <dbReference type="Pfam" id="PF00561"/>
    </source>
</evidence>